<comment type="catalytic activity">
    <reaction evidence="4 5">
        <text>L-cysteine + L-glutamate + ATP = gamma-L-glutamyl-L-cysteine + ADP + phosphate + H(+)</text>
        <dbReference type="Rhea" id="RHEA:13285"/>
        <dbReference type="ChEBI" id="CHEBI:15378"/>
        <dbReference type="ChEBI" id="CHEBI:29985"/>
        <dbReference type="ChEBI" id="CHEBI:30616"/>
        <dbReference type="ChEBI" id="CHEBI:35235"/>
        <dbReference type="ChEBI" id="CHEBI:43474"/>
        <dbReference type="ChEBI" id="CHEBI:58173"/>
        <dbReference type="ChEBI" id="CHEBI:456216"/>
        <dbReference type="EC" id="6.3.2.2"/>
    </reaction>
</comment>
<dbReference type="Pfam" id="PF04107">
    <property type="entry name" value="GCS2"/>
    <property type="match status" value="1"/>
</dbReference>
<keyword evidence="2 5" id="KW-0547">Nucleotide-binding</keyword>
<evidence type="ECO:0000313" key="6">
    <source>
        <dbReference type="EMBL" id="GAA5156234.1"/>
    </source>
</evidence>
<reference evidence="7" key="1">
    <citation type="journal article" date="2019" name="Int. J. Syst. Evol. Microbiol.">
        <title>The Global Catalogue of Microorganisms (GCM) 10K type strain sequencing project: providing services to taxonomists for standard genome sequencing and annotation.</title>
        <authorList>
            <consortium name="The Broad Institute Genomics Platform"/>
            <consortium name="The Broad Institute Genome Sequencing Center for Infectious Disease"/>
            <person name="Wu L."/>
            <person name="Ma J."/>
        </authorList>
    </citation>
    <scope>NUCLEOTIDE SEQUENCE [LARGE SCALE GENOMIC DNA]</scope>
    <source>
        <strain evidence="7">JCM 18459</strain>
    </source>
</reference>
<evidence type="ECO:0000256" key="5">
    <source>
        <dbReference type="HAMAP-Rule" id="MF_01609"/>
    </source>
</evidence>
<dbReference type="InterPro" id="IPR050141">
    <property type="entry name" value="GCL_type2/YbdK_subfam"/>
</dbReference>
<dbReference type="HAMAP" id="MF_01609">
    <property type="entry name" value="Glu_cys_ligase_2"/>
    <property type="match status" value="1"/>
</dbReference>
<comment type="caution">
    <text evidence="6">The sequence shown here is derived from an EMBL/GenBank/DDBJ whole genome shotgun (WGS) entry which is preliminary data.</text>
</comment>
<dbReference type="InterPro" id="IPR006336">
    <property type="entry name" value="GCS2"/>
</dbReference>
<dbReference type="Proteomes" id="UP001500221">
    <property type="component" value="Unassembled WGS sequence"/>
</dbReference>
<name>A0ABP9QA23_9ACTN</name>
<dbReference type="PANTHER" id="PTHR36510:SF1">
    <property type="entry name" value="GLUTAMATE--CYSTEINE LIGASE 2-RELATED"/>
    <property type="match status" value="1"/>
</dbReference>
<evidence type="ECO:0000313" key="7">
    <source>
        <dbReference type="Proteomes" id="UP001500221"/>
    </source>
</evidence>
<dbReference type="NCBIfam" id="NF010041">
    <property type="entry name" value="PRK13517.1-1"/>
    <property type="match status" value="1"/>
</dbReference>
<organism evidence="6 7">
    <name type="scientific">Nocardioides marinquilinus</name>
    <dbReference type="NCBI Taxonomy" id="1210400"/>
    <lineage>
        <taxon>Bacteria</taxon>
        <taxon>Bacillati</taxon>
        <taxon>Actinomycetota</taxon>
        <taxon>Actinomycetes</taxon>
        <taxon>Propionibacteriales</taxon>
        <taxon>Nocardioidaceae</taxon>
        <taxon>Nocardioides</taxon>
    </lineage>
</organism>
<dbReference type="PANTHER" id="PTHR36510">
    <property type="entry name" value="GLUTAMATE--CYSTEINE LIGASE 2-RELATED"/>
    <property type="match status" value="1"/>
</dbReference>
<keyword evidence="7" id="KW-1185">Reference proteome</keyword>
<dbReference type="InterPro" id="IPR014746">
    <property type="entry name" value="Gln_synth/guanido_kin_cat_dom"/>
</dbReference>
<comment type="function">
    <text evidence="5">ATP-dependent carboxylate-amine ligase which exhibits weak glutamate--cysteine ligase activity.</text>
</comment>
<evidence type="ECO:0000256" key="4">
    <source>
        <dbReference type="ARBA" id="ARBA00048819"/>
    </source>
</evidence>
<accession>A0ABP9QA23</accession>
<dbReference type="NCBIfam" id="TIGR02050">
    <property type="entry name" value="gshA_cyan_rel"/>
    <property type="match status" value="1"/>
</dbReference>
<sequence length="379" mass="40234">MGPAVRYPRGMTAPRTVGVEEELVVVDPADGRAVPLGDRVIRGVEATAGRPEAEAELVRHMVEVQTGVCEDAGALREQVRAARATVGEAAEQQGLAVVASGTAPLEPETTRLSDDDRYRRMSEAYGDLAREGGTCALHVHVGIGSPEEGVAVLDRMAPWLPLLVAMSANSPFADGHDTGYASWRLQVWGRMPTAGPTDPFRDVEGYRQATDALLASGAALDRGMLYFDARLAERYPTVEVRVADVPTDPDDTVLVAVLVRALVERCARDAADDVPAPAWRTELLRAARWRASRWGLSADLLHPATQRPVPASTALEALADHVAAPLADTGDADLVGTGLARVLAGTGASRQRAAFERTGTVEGVVADLVTRTRGSWATA</sequence>
<dbReference type="SUPFAM" id="SSF55931">
    <property type="entry name" value="Glutamine synthetase/guanido kinase"/>
    <property type="match status" value="1"/>
</dbReference>
<evidence type="ECO:0000256" key="3">
    <source>
        <dbReference type="ARBA" id="ARBA00022840"/>
    </source>
</evidence>
<dbReference type="Gene3D" id="3.30.590.20">
    <property type="match status" value="1"/>
</dbReference>
<evidence type="ECO:0000256" key="1">
    <source>
        <dbReference type="ARBA" id="ARBA00022598"/>
    </source>
</evidence>
<dbReference type="EMBL" id="BAABKG010000007">
    <property type="protein sequence ID" value="GAA5156234.1"/>
    <property type="molecule type" value="Genomic_DNA"/>
</dbReference>
<keyword evidence="1 5" id="KW-0436">Ligase</keyword>
<dbReference type="GO" id="GO:0016874">
    <property type="term" value="F:ligase activity"/>
    <property type="evidence" value="ECO:0007669"/>
    <property type="project" value="UniProtKB-KW"/>
</dbReference>
<evidence type="ECO:0000256" key="2">
    <source>
        <dbReference type="ARBA" id="ARBA00022741"/>
    </source>
</evidence>
<dbReference type="InterPro" id="IPR011793">
    <property type="entry name" value="YbdK"/>
</dbReference>
<proteinExistence type="inferred from homology"/>
<gene>
    <name evidence="6" type="ORF">GCM10023340_43490</name>
</gene>
<keyword evidence="3 5" id="KW-0067">ATP-binding</keyword>
<protein>
    <recommendedName>
        <fullName evidence="5">Putative glutamate--cysteine ligase 2</fullName>
        <ecNumber evidence="5">6.3.2.2</ecNumber>
    </recommendedName>
    <alternativeName>
        <fullName evidence="5">Gamma-glutamylcysteine synthetase 2</fullName>
        <shortName evidence="5">GCS 2</shortName>
        <shortName evidence="5">Gamma-GCS 2</shortName>
    </alternativeName>
</protein>
<dbReference type="EC" id="6.3.2.2" evidence="5"/>
<comment type="similarity">
    <text evidence="5">Belongs to the glutamate--cysteine ligase type 2 family. YbdK subfamily.</text>
</comment>